<dbReference type="InterPro" id="IPR058240">
    <property type="entry name" value="rSAM_sf"/>
</dbReference>
<evidence type="ECO:0000313" key="9">
    <source>
        <dbReference type="Proteomes" id="UP000019402"/>
    </source>
</evidence>
<evidence type="ECO:0000256" key="6">
    <source>
        <dbReference type="ARBA" id="ARBA00023150"/>
    </source>
</evidence>
<proteinExistence type="predicted"/>
<dbReference type="OrthoDB" id="9763993at2"/>
<dbReference type="PROSITE" id="PS51918">
    <property type="entry name" value="RADICAL_SAM"/>
    <property type="match status" value="1"/>
</dbReference>
<dbReference type="InterPro" id="IPR050105">
    <property type="entry name" value="MoCo_biosynth_MoaA/MoaC"/>
</dbReference>
<keyword evidence="3" id="KW-0479">Metal-binding</keyword>
<keyword evidence="6" id="KW-0501">Molybdenum cofactor biosynthesis</keyword>
<dbReference type="InterPro" id="IPR007197">
    <property type="entry name" value="rSAM"/>
</dbReference>
<gene>
    <name evidence="8" type="ORF">JCM21142_104220</name>
</gene>
<keyword evidence="5" id="KW-0411">Iron-sulfur</keyword>
<evidence type="ECO:0000256" key="4">
    <source>
        <dbReference type="ARBA" id="ARBA00023004"/>
    </source>
</evidence>
<dbReference type="Gene3D" id="3.20.20.70">
    <property type="entry name" value="Aldolase class I"/>
    <property type="match status" value="1"/>
</dbReference>
<evidence type="ECO:0000259" key="7">
    <source>
        <dbReference type="PROSITE" id="PS51918"/>
    </source>
</evidence>
<dbReference type="GO" id="GO:0006777">
    <property type="term" value="P:Mo-molybdopterin cofactor biosynthetic process"/>
    <property type="evidence" value="ECO:0007669"/>
    <property type="project" value="UniProtKB-KW"/>
</dbReference>
<keyword evidence="9" id="KW-1185">Reference proteome</keyword>
<dbReference type="GO" id="GO:0046872">
    <property type="term" value="F:metal ion binding"/>
    <property type="evidence" value="ECO:0007669"/>
    <property type="project" value="UniProtKB-KW"/>
</dbReference>
<accession>W7Y3N5</accession>
<sequence>MITDYFFLSKIRIALIEKCNYKCVYCRPGGDGLIEQIRNAKLISIEEIVTICKIFELLGCNQINLTGGEPYLRSDLGQIITSILHQTKCTLKINTNGTYWRDFKIDERDMKRIEFVVSCDTLESKSALFIGRNASHKSVPNFIEQCNLNGYSYRLNCVIAKNINSNISSVDKLVKFSKENNCILKIQSVFDTGEDSFKDYRNTYVDLEYIHEYLCSNGYEHSNLNNTTNGVIEYSYKKNGHEVRLLDKKKENTLYFPICSKCSMYPCDTGMYAHYISSHGKLKKCRTSSEITVDLRQLLRDNKNANISDLASLVKFLYKSNNLIPIELPYSI</sequence>
<dbReference type="Pfam" id="PF04055">
    <property type="entry name" value="Radical_SAM"/>
    <property type="match status" value="1"/>
</dbReference>
<protein>
    <submittedName>
        <fullName evidence="8">Molybdenum cofactor biosynthesis protein A</fullName>
    </submittedName>
</protein>
<feature type="domain" description="Radical SAM core" evidence="7">
    <location>
        <begin position="3"/>
        <end position="220"/>
    </location>
</feature>
<dbReference type="PANTHER" id="PTHR22960:SF0">
    <property type="entry name" value="MOLYBDENUM COFACTOR BIOSYNTHESIS PROTEIN 1"/>
    <property type="match status" value="1"/>
</dbReference>
<dbReference type="SUPFAM" id="SSF102114">
    <property type="entry name" value="Radical SAM enzymes"/>
    <property type="match status" value="1"/>
</dbReference>
<evidence type="ECO:0000256" key="3">
    <source>
        <dbReference type="ARBA" id="ARBA00022723"/>
    </source>
</evidence>
<dbReference type="GO" id="GO:0061799">
    <property type="term" value="F:cyclic pyranopterin monophosphate synthase activity"/>
    <property type="evidence" value="ECO:0007669"/>
    <property type="project" value="TreeGrafter"/>
</dbReference>
<dbReference type="GO" id="GO:0051536">
    <property type="term" value="F:iron-sulfur cluster binding"/>
    <property type="evidence" value="ECO:0007669"/>
    <property type="project" value="UniProtKB-KW"/>
</dbReference>
<name>W7Y3N5_9BACT</name>
<dbReference type="SFLD" id="SFLDG01067">
    <property type="entry name" value="SPASM/twitch_domain_containing"/>
    <property type="match status" value="1"/>
</dbReference>
<dbReference type="AlphaFoldDB" id="W7Y3N5"/>
<dbReference type="PANTHER" id="PTHR22960">
    <property type="entry name" value="MOLYBDOPTERIN COFACTOR SYNTHESIS PROTEIN A"/>
    <property type="match status" value="1"/>
</dbReference>
<dbReference type="RefSeq" id="WP_027470605.1">
    <property type="nucleotide sequence ID" value="NZ_BAMD01000090.1"/>
</dbReference>
<comment type="caution">
    <text evidence="8">The sequence shown here is derived from an EMBL/GenBank/DDBJ whole genome shotgun (WGS) entry which is preliminary data.</text>
</comment>
<dbReference type="GO" id="GO:0061798">
    <property type="term" value="F:GTP 3',8'-cyclase activity"/>
    <property type="evidence" value="ECO:0007669"/>
    <property type="project" value="TreeGrafter"/>
</dbReference>
<keyword evidence="4" id="KW-0408">Iron</keyword>
<reference evidence="8 9" key="1">
    <citation type="journal article" date="2014" name="Genome Announc.">
        <title>Draft Genome Sequence of Cytophaga fermentans JCM 21142T, a Facultative Anaerobe Isolated from Marine Mud.</title>
        <authorList>
            <person name="Starns D."/>
            <person name="Oshima K."/>
            <person name="Suda W."/>
            <person name="Iino T."/>
            <person name="Yuki M."/>
            <person name="Inoue J."/>
            <person name="Kitamura K."/>
            <person name="Iida T."/>
            <person name="Darby A."/>
            <person name="Hattori M."/>
            <person name="Ohkuma M."/>
        </authorList>
    </citation>
    <scope>NUCLEOTIDE SEQUENCE [LARGE SCALE GENOMIC DNA]</scope>
    <source>
        <strain evidence="8 9">JCM 21142</strain>
    </source>
</reference>
<evidence type="ECO:0000256" key="5">
    <source>
        <dbReference type="ARBA" id="ARBA00023014"/>
    </source>
</evidence>
<comment type="cofactor">
    <cofactor evidence="1">
        <name>[4Fe-4S] cluster</name>
        <dbReference type="ChEBI" id="CHEBI:49883"/>
    </cofactor>
</comment>
<dbReference type="EMBL" id="BAMD01000090">
    <property type="protein sequence ID" value="GAF05485.1"/>
    <property type="molecule type" value="Genomic_DNA"/>
</dbReference>
<evidence type="ECO:0000256" key="1">
    <source>
        <dbReference type="ARBA" id="ARBA00001966"/>
    </source>
</evidence>
<evidence type="ECO:0000256" key="2">
    <source>
        <dbReference type="ARBA" id="ARBA00022691"/>
    </source>
</evidence>
<dbReference type="SFLD" id="SFLDS00029">
    <property type="entry name" value="Radical_SAM"/>
    <property type="match status" value="1"/>
</dbReference>
<organism evidence="8 9">
    <name type="scientific">Saccharicrinis fermentans DSM 9555 = JCM 21142</name>
    <dbReference type="NCBI Taxonomy" id="869213"/>
    <lineage>
        <taxon>Bacteria</taxon>
        <taxon>Pseudomonadati</taxon>
        <taxon>Bacteroidota</taxon>
        <taxon>Bacteroidia</taxon>
        <taxon>Marinilabiliales</taxon>
        <taxon>Marinilabiliaceae</taxon>
        <taxon>Saccharicrinis</taxon>
    </lineage>
</organism>
<dbReference type="CDD" id="cd01335">
    <property type="entry name" value="Radical_SAM"/>
    <property type="match status" value="1"/>
</dbReference>
<dbReference type="eggNOG" id="COG2896">
    <property type="taxonomic scope" value="Bacteria"/>
</dbReference>
<keyword evidence="2" id="KW-0949">S-adenosyl-L-methionine</keyword>
<evidence type="ECO:0000313" key="8">
    <source>
        <dbReference type="EMBL" id="GAF05485.1"/>
    </source>
</evidence>
<dbReference type="InterPro" id="IPR013785">
    <property type="entry name" value="Aldolase_TIM"/>
</dbReference>
<dbReference type="Proteomes" id="UP000019402">
    <property type="component" value="Unassembled WGS sequence"/>
</dbReference>
<dbReference type="STRING" id="869213.GCA_000517085_00594"/>